<accession>K2K9E8</accession>
<dbReference type="Proteomes" id="UP000014115">
    <property type="component" value="Unassembled WGS sequence"/>
</dbReference>
<feature type="region of interest" description="Disordered" evidence="1">
    <location>
        <begin position="258"/>
        <end position="280"/>
    </location>
</feature>
<dbReference type="OrthoDB" id="9837519at2"/>
<evidence type="ECO:0000256" key="1">
    <source>
        <dbReference type="SAM" id="MobiDB-lite"/>
    </source>
</evidence>
<dbReference type="STRING" id="740709.A10D4_05077"/>
<comment type="caution">
    <text evidence="2">The sequence shown here is derived from an EMBL/GenBank/DDBJ whole genome shotgun (WGS) entry which is preliminary data.</text>
</comment>
<organism evidence="2 3">
    <name type="scientific">Idiomarina xiamenensis 10-D-4</name>
    <dbReference type="NCBI Taxonomy" id="740709"/>
    <lineage>
        <taxon>Bacteria</taxon>
        <taxon>Pseudomonadati</taxon>
        <taxon>Pseudomonadota</taxon>
        <taxon>Gammaproteobacteria</taxon>
        <taxon>Alteromonadales</taxon>
        <taxon>Idiomarinaceae</taxon>
        <taxon>Idiomarina</taxon>
    </lineage>
</organism>
<dbReference type="AlphaFoldDB" id="K2K9E8"/>
<proteinExistence type="predicted"/>
<keyword evidence="3" id="KW-1185">Reference proteome</keyword>
<dbReference type="EMBL" id="AMRG01000005">
    <property type="protein sequence ID" value="EKE84413.1"/>
    <property type="molecule type" value="Genomic_DNA"/>
</dbReference>
<reference evidence="2 3" key="1">
    <citation type="journal article" date="2012" name="J. Bacteriol.">
        <title>Genome Sequence of Idiomarina xiamenensis Type Strain 10-D-4.</title>
        <authorList>
            <person name="Lai Q."/>
            <person name="Wang L."/>
            <person name="Wang W."/>
            <person name="Shao Z."/>
        </authorList>
    </citation>
    <scope>NUCLEOTIDE SEQUENCE [LARGE SCALE GENOMIC DNA]</scope>
    <source>
        <strain evidence="2 3">10-D-4</strain>
    </source>
</reference>
<name>K2K9E8_9GAMM</name>
<dbReference type="PATRIC" id="fig|740709.3.peg.1033"/>
<protein>
    <submittedName>
        <fullName evidence="2">Uncharacterized protein</fullName>
    </submittedName>
</protein>
<dbReference type="RefSeq" id="WP_008488141.1">
    <property type="nucleotide sequence ID" value="NZ_AMRG01000005.1"/>
</dbReference>
<evidence type="ECO:0000313" key="2">
    <source>
        <dbReference type="EMBL" id="EKE84413.1"/>
    </source>
</evidence>
<sequence>MQPIDTLGFINTLKLCESNTATNEVLLRWLQHADTLCLQSHGSNCCSQLLAELNREFASVLQALSYLTEIPANQMYGEQLYNQVCVFYEGLEQLPCASQQQRLSDWHKTSLNGNMPAFEPTTDYLQMMAILDKVLVFAKQNHYQQPQPSTTLLERFGSAYQRLLIIEQRLQLLPATPLKPLLTEASSLYNDIQPALLYLYHCCPAPEAAQSWFDYQAEYQARLYQQRQIDLLYQWQQRFYLHLLAFAPNLPLPSSLLGTAATESDTTPTPDQPDVPEITY</sequence>
<gene>
    <name evidence="2" type="ORF">A10D4_05077</name>
</gene>
<evidence type="ECO:0000313" key="3">
    <source>
        <dbReference type="Proteomes" id="UP000014115"/>
    </source>
</evidence>